<dbReference type="InterPro" id="IPR011042">
    <property type="entry name" value="6-blade_b-propeller_TolB-like"/>
</dbReference>
<dbReference type="PANTHER" id="PTHR47572">
    <property type="entry name" value="LIPOPROTEIN-RELATED"/>
    <property type="match status" value="1"/>
</dbReference>
<accession>A0ABS9QD65</accession>
<evidence type="ECO:0000313" key="2">
    <source>
        <dbReference type="EMBL" id="MCG7505370.1"/>
    </source>
</evidence>
<sequence>MEYCTGLSAPEGPVALAKGEFLVVEMGAERGCVSHLTENAQQRREIARTGRPNGLATDADGAIWIAETNPPAVLKMDMSGNTEVVCTSYLGSPLLFPNDLCFGPDGMLYFTDSGIGVVELSPNGFVRPDWNEIEYKGAVYRLDPKTGDIKQLFTGIRFTNGIAFGPEHQHLYIAETLGGNIWRCEWSPERVGPLELWGNTDPEEPLLTFHGPDGMKFAQNGNLYVAVYAQGEVVVLDPSGRVKQRIATDGNQPTNLVFGAGDETAIYVTETETGTLQKFEVGIAGLPLHNGARIM</sequence>
<dbReference type="EMBL" id="JAKREW010000007">
    <property type="protein sequence ID" value="MCG7505370.1"/>
    <property type="molecule type" value="Genomic_DNA"/>
</dbReference>
<keyword evidence="3" id="KW-1185">Reference proteome</keyword>
<evidence type="ECO:0000313" key="3">
    <source>
        <dbReference type="Proteomes" id="UP001201701"/>
    </source>
</evidence>
<feature type="domain" description="SMP-30/Gluconolactonase/LRE-like region" evidence="1">
    <location>
        <begin position="10"/>
        <end position="270"/>
    </location>
</feature>
<dbReference type="RefSeq" id="WP_239364341.1">
    <property type="nucleotide sequence ID" value="NZ_JAKREW010000007.1"/>
</dbReference>
<comment type="caution">
    <text evidence="2">The sequence shown here is derived from an EMBL/GenBank/DDBJ whole genome shotgun (WGS) entry which is preliminary data.</text>
</comment>
<dbReference type="Gene3D" id="2.120.10.30">
    <property type="entry name" value="TolB, C-terminal domain"/>
    <property type="match status" value="1"/>
</dbReference>
<gene>
    <name evidence="2" type="ORF">L4923_10115</name>
</gene>
<reference evidence="2 3" key="1">
    <citation type="submission" date="2022-02" db="EMBL/GenBank/DDBJ databases">
        <title>Draft genome sequence of Mezorhizobium retamae strain IRAMC:0171 isolated from Retama raetam nodules.</title>
        <authorList>
            <person name="Bengaied R."/>
            <person name="Sbissi I."/>
            <person name="Huber K."/>
            <person name="Ghodbane F."/>
            <person name="Nouioui I."/>
            <person name="Tarhouni M."/>
            <person name="Gtari M."/>
        </authorList>
    </citation>
    <scope>NUCLEOTIDE SEQUENCE [LARGE SCALE GENOMIC DNA]</scope>
    <source>
        <strain evidence="2 3">IRAMC:0171</strain>
    </source>
</reference>
<evidence type="ECO:0000259" key="1">
    <source>
        <dbReference type="Pfam" id="PF08450"/>
    </source>
</evidence>
<dbReference type="InterPro" id="IPR005511">
    <property type="entry name" value="SMP-30"/>
</dbReference>
<organism evidence="2 3">
    <name type="scientific">Mesorhizobium retamae</name>
    <dbReference type="NCBI Taxonomy" id="2912854"/>
    <lineage>
        <taxon>Bacteria</taxon>
        <taxon>Pseudomonadati</taxon>
        <taxon>Pseudomonadota</taxon>
        <taxon>Alphaproteobacteria</taxon>
        <taxon>Hyphomicrobiales</taxon>
        <taxon>Phyllobacteriaceae</taxon>
        <taxon>Mesorhizobium</taxon>
    </lineage>
</organism>
<dbReference type="PRINTS" id="PR01790">
    <property type="entry name" value="SMP30FAMILY"/>
</dbReference>
<dbReference type="PANTHER" id="PTHR47572:SF5">
    <property type="entry name" value="BLR2277 PROTEIN"/>
    <property type="match status" value="1"/>
</dbReference>
<name>A0ABS9QD65_9HYPH</name>
<proteinExistence type="predicted"/>
<protein>
    <submittedName>
        <fullName evidence="2">SMP-30/gluconolactonase/LRE family protein</fullName>
    </submittedName>
</protein>
<dbReference type="Proteomes" id="UP001201701">
    <property type="component" value="Unassembled WGS sequence"/>
</dbReference>
<dbReference type="SUPFAM" id="SSF63829">
    <property type="entry name" value="Calcium-dependent phosphotriesterase"/>
    <property type="match status" value="1"/>
</dbReference>
<dbReference type="InterPro" id="IPR051262">
    <property type="entry name" value="SMP-30/CGR1_Lactonase"/>
</dbReference>
<dbReference type="Pfam" id="PF08450">
    <property type="entry name" value="SGL"/>
    <property type="match status" value="1"/>
</dbReference>
<dbReference type="InterPro" id="IPR013658">
    <property type="entry name" value="SGL"/>
</dbReference>